<evidence type="ECO:0000313" key="1">
    <source>
        <dbReference type="EMBL" id="EER60918.1"/>
    </source>
</evidence>
<keyword evidence="2" id="KW-1185">Reference proteome</keyword>
<proteinExistence type="predicted"/>
<gene>
    <name evidence="1" type="ORF">AcdelDRAFT_1495</name>
</gene>
<dbReference type="PATRIC" id="fig|573060.9.peg.3649"/>
<protein>
    <submittedName>
        <fullName evidence="1">Uncharacterized protein</fullName>
    </submittedName>
</protein>
<dbReference type="EMBL" id="ACQT01000033">
    <property type="protein sequence ID" value="EER60918.1"/>
    <property type="molecule type" value="Genomic_DNA"/>
</dbReference>
<sequence>MGISAEQLDTLKLRLENTKAQQQAESPKEGLQNLPS</sequence>
<evidence type="ECO:0000313" key="2">
    <source>
        <dbReference type="Proteomes" id="UP000003856"/>
    </source>
</evidence>
<comment type="caution">
    <text evidence="1">The sequence shown here is derived from an EMBL/GenBank/DDBJ whole genome shotgun (WGS) entry which is preliminary data.</text>
</comment>
<dbReference type="Proteomes" id="UP000003856">
    <property type="component" value="Unassembled WGS sequence"/>
</dbReference>
<reference evidence="1 2" key="1">
    <citation type="submission" date="2009-05" db="EMBL/GenBank/DDBJ databases">
        <title>The draft genome of Acidovorax delafieldii 2AN.</title>
        <authorList>
            <consortium name="US DOE Joint Genome Institute (JGI-PGF)"/>
            <person name="Lucas S."/>
            <person name="Copeland A."/>
            <person name="Lapidus A."/>
            <person name="Glavina del Rio T."/>
            <person name="Tice H."/>
            <person name="Bruce D."/>
            <person name="Goodwin L."/>
            <person name="Pitluck S."/>
            <person name="Larimer F."/>
            <person name="Land M.L."/>
            <person name="Hauser L."/>
            <person name="Shelobolina E.S."/>
            <person name="Picardal F."/>
            <person name="Roden E."/>
            <person name="Emerson D."/>
        </authorList>
    </citation>
    <scope>NUCLEOTIDE SEQUENCE [LARGE SCALE GENOMIC DNA]</scope>
    <source>
        <strain evidence="1 2">2AN</strain>
    </source>
</reference>
<organism evidence="1 2">
    <name type="scientific">Acidovorax delafieldii 2AN</name>
    <dbReference type="NCBI Taxonomy" id="573060"/>
    <lineage>
        <taxon>Bacteria</taxon>
        <taxon>Pseudomonadati</taxon>
        <taxon>Pseudomonadota</taxon>
        <taxon>Betaproteobacteria</taxon>
        <taxon>Burkholderiales</taxon>
        <taxon>Comamonadaceae</taxon>
        <taxon>Acidovorax</taxon>
    </lineage>
</organism>
<name>C5T3M7_ACIDE</name>
<accession>C5T3M7</accession>
<dbReference type="AlphaFoldDB" id="C5T3M7"/>